<dbReference type="EMBL" id="CCFA01004305">
    <property type="protein sequence ID" value="CDS01659.1"/>
    <property type="molecule type" value="Genomic_DNA"/>
</dbReference>
<dbReference type="AlphaFoldDB" id="A0A0F7S2Z0"/>
<protein>
    <submittedName>
        <fullName evidence="1">Uncharacterized protein</fullName>
    </submittedName>
</protein>
<sequence>MSSTGGDQSPPNPYFPDDTGKVLSVCNATITKQWQMTVLHRSKEHLSFTRLP</sequence>
<organism evidence="1 2">
    <name type="scientific">Sporisorium scitamineum</name>
    <dbReference type="NCBI Taxonomy" id="49012"/>
    <lineage>
        <taxon>Eukaryota</taxon>
        <taxon>Fungi</taxon>
        <taxon>Dikarya</taxon>
        <taxon>Basidiomycota</taxon>
        <taxon>Ustilaginomycotina</taxon>
        <taxon>Ustilaginomycetes</taxon>
        <taxon>Ustilaginales</taxon>
        <taxon>Ustilaginaceae</taxon>
        <taxon>Sporisorium</taxon>
    </lineage>
</organism>
<reference evidence="2" key="1">
    <citation type="submission" date="2014-06" db="EMBL/GenBank/DDBJ databases">
        <authorList>
            <person name="Berkman P.J."/>
        </authorList>
    </citation>
    <scope>NUCLEOTIDE SEQUENCE [LARGE SCALE GENOMIC DNA]</scope>
</reference>
<proteinExistence type="predicted"/>
<accession>A0A0F7S2Z0</accession>
<gene>
    <name evidence="1" type="primary">SSCI71630.1</name>
</gene>
<evidence type="ECO:0000313" key="1">
    <source>
        <dbReference type="EMBL" id="CDS01659.1"/>
    </source>
</evidence>
<keyword evidence="2" id="KW-1185">Reference proteome</keyword>
<dbReference type="Proteomes" id="UP000242770">
    <property type="component" value="Unassembled WGS sequence"/>
</dbReference>
<evidence type="ECO:0000313" key="2">
    <source>
        <dbReference type="Proteomes" id="UP000242770"/>
    </source>
</evidence>
<name>A0A0F7S2Z0_9BASI</name>